<name>A0A1T4VT78_9FIRM</name>
<dbReference type="RefSeq" id="WP_200803962.1">
    <property type="nucleotide sequence ID" value="NZ_FUXZ01000009.1"/>
</dbReference>
<proteinExistence type="predicted"/>
<keyword evidence="2" id="KW-1185">Reference proteome</keyword>
<evidence type="ECO:0000313" key="2">
    <source>
        <dbReference type="Proteomes" id="UP000190814"/>
    </source>
</evidence>
<sequence length="61" mass="6664">MSLQFIKAGTSDALTLTGISKRAFESDVLIGGPSSGEPPGYLGYKEIKRDEEFVFYSKQVC</sequence>
<dbReference type="EMBL" id="FUXZ01000009">
    <property type="protein sequence ID" value="SKA68200.1"/>
    <property type="molecule type" value="Genomic_DNA"/>
</dbReference>
<reference evidence="1 2" key="1">
    <citation type="submission" date="2017-02" db="EMBL/GenBank/DDBJ databases">
        <authorList>
            <person name="Peterson S.W."/>
        </authorList>
    </citation>
    <scope>NUCLEOTIDE SEQUENCE [LARGE SCALE GENOMIC DNA]</scope>
    <source>
        <strain evidence="1 2">ATCC 35992</strain>
    </source>
</reference>
<organism evidence="1 2">
    <name type="scientific">Eubacterium uniforme</name>
    <dbReference type="NCBI Taxonomy" id="39495"/>
    <lineage>
        <taxon>Bacteria</taxon>
        <taxon>Bacillati</taxon>
        <taxon>Bacillota</taxon>
        <taxon>Clostridia</taxon>
        <taxon>Eubacteriales</taxon>
        <taxon>Eubacteriaceae</taxon>
        <taxon>Eubacterium</taxon>
    </lineage>
</organism>
<dbReference type="AlphaFoldDB" id="A0A1T4VT78"/>
<gene>
    <name evidence="1" type="ORF">SAMN02745111_01548</name>
</gene>
<dbReference type="STRING" id="39495.SAMN02745111_01548"/>
<evidence type="ECO:0000313" key="1">
    <source>
        <dbReference type="EMBL" id="SKA68200.1"/>
    </source>
</evidence>
<dbReference type="Proteomes" id="UP000190814">
    <property type="component" value="Unassembled WGS sequence"/>
</dbReference>
<protein>
    <submittedName>
        <fullName evidence="1">Uncharacterized protein</fullName>
    </submittedName>
</protein>
<accession>A0A1T4VT78</accession>